<organism evidence="1 2">
    <name type="scientific">Caerostris extrusa</name>
    <name type="common">Bark spider</name>
    <name type="synonym">Caerostris bankana</name>
    <dbReference type="NCBI Taxonomy" id="172846"/>
    <lineage>
        <taxon>Eukaryota</taxon>
        <taxon>Metazoa</taxon>
        <taxon>Ecdysozoa</taxon>
        <taxon>Arthropoda</taxon>
        <taxon>Chelicerata</taxon>
        <taxon>Arachnida</taxon>
        <taxon>Araneae</taxon>
        <taxon>Araneomorphae</taxon>
        <taxon>Entelegynae</taxon>
        <taxon>Araneoidea</taxon>
        <taxon>Araneidae</taxon>
        <taxon>Caerostris</taxon>
    </lineage>
</organism>
<protein>
    <submittedName>
        <fullName evidence="1">Uncharacterized protein</fullName>
    </submittedName>
</protein>
<dbReference type="EMBL" id="BPLR01017002">
    <property type="protein sequence ID" value="GIY87982.1"/>
    <property type="molecule type" value="Genomic_DNA"/>
</dbReference>
<gene>
    <name evidence="1" type="ORF">CEXT_521121</name>
</gene>
<name>A0AAV4WYJ6_CAEEX</name>
<accession>A0AAV4WYJ6</accession>
<proteinExistence type="predicted"/>
<evidence type="ECO:0000313" key="1">
    <source>
        <dbReference type="EMBL" id="GIY87982.1"/>
    </source>
</evidence>
<dbReference type="AlphaFoldDB" id="A0AAV4WYJ6"/>
<reference evidence="1 2" key="1">
    <citation type="submission" date="2021-06" db="EMBL/GenBank/DDBJ databases">
        <title>Caerostris extrusa draft genome.</title>
        <authorList>
            <person name="Kono N."/>
            <person name="Arakawa K."/>
        </authorList>
    </citation>
    <scope>NUCLEOTIDE SEQUENCE [LARGE SCALE GENOMIC DNA]</scope>
</reference>
<comment type="caution">
    <text evidence="1">The sequence shown here is derived from an EMBL/GenBank/DDBJ whole genome shotgun (WGS) entry which is preliminary data.</text>
</comment>
<evidence type="ECO:0000313" key="2">
    <source>
        <dbReference type="Proteomes" id="UP001054945"/>
    </source>
</evidence>
<dbReference type="Proteomes" id="UP001054945">
    <property type="component" value="Unassembled WGS sequence"/>
</dbReference>
<keyword evidence="2" id="KW-1185">Reference proteome</keyword>
<sequence>MADKFQLRQLHFGILLRKTEEEVYPEECRMFTLSHDSEKGVGKWEQLLEKNIHVFQFQDQEPIVNLADYISHNVTSRNRVARMRNMRVDIPWDVIPLAFSV</sequence>